<evidence type="ECO:0000313" key="1">
    <source>
        <dbReference type="EMBL" id="MDP1454266.1"/>
    </source>
</evidence>
<gene>
    <name evidence="1" type="ORF">Q8G36_25360</name>
</gene>
<accession>A0AA90PGX3</accession>
<dbReference type="AlphaFoldDB" id="A0AA90PGX3"/>
<comment type="caution">
    <text evidence="1">The sequence shown here is derived from an EMBL/GenBank/DDBJ whole genome shotgun (WGS) entry which is preliminary data.</text>
</comment>
<proteinExistence type="predicted"/>
<evidence type="ECO:0000313" key="2">
    <source>
        <dbReference type="Proteomes" id="UP001178275"/>
    </source>
</evidence>
<dbReference type="RefSeq" id="WP_305162548.1">
    <property type="nucleotide sequence ID" value="NZ_JAUUTW010000042.1"/>
</dbReference>
<dbReference type="EMBL" id="JAUUTW010000042">
    <property type="protein sequence ID" value="MDP1454266.1"/>
    <property type="molecule type" value="Genomic_DNA"/>
</dbReference>
<name>A0AA90PGX3_9BACI</name>
<dbReference type="Proteomes" id="UP001178275">
    <property type="component" value="Unassembled WGS sequence"/>
</dbReference>
<organism evidence="1 2">
    <name type="scientific">Peribacillus frigoritolerans</name>
    <dbReference type="NCBI Taxonomy" id="450367"/>
    <lineage>
        <taxon>Bacteria</taxon>
        <taxon>Bacillati</taxon>
        <taxon>Bacillota</taxon>
        <taxon>Bacilli</taxon>
        <taxon>Bacillales</taxon>
        <taxon>Bacillaceae</taxon>
        <taxon>Peribacillus</taxon>
    </lineage>
</organism>
<protein>
    <submittedName>
        <fullName evidence="1">Uncharacterized protein</fullName>
    </submittedName>
</protein>
<reference evidence="1" key="1">
    <citation type="submission" date="2023-07" db="EMBL/GenBank/DDBJ databases">
        <title>Murine gut Bacillus species.</title>
        <authorList>
            <person name="Gutman E."/>
            <person name="Hashuel R."/>
            <person name="Litvak Y."/>
        </authorList>
    </citation>
    <scope>NUCLEOTIDE SEQUENCE</scope>
    <source>
        <strain evidence="1">RU293</strain>
    </source>
</reference>
<sequence>MENIIREERKTQKKAFNLIIFIDFTVVPLVNTSSVIKYLRKQV</sequence>